<sequence>MKIKTLRKNPLSRPREENEVANDEPSTSTGKASEVLLPSDSNFNHIKCKALRYQKCQELMKERVKAKKAAKKARIQSGAPKQVPHTLESLREKDETMIVGNLDDEANEELKFDCEHDEFAAYYRQEYEPKVLITYADNPNRKTRIFGRELTRMIPNSISLYRNRSGVKKMVKSATARNFTDIIIVNENQCKPSILIRNHKEITEHRPEVILNNFTTRLGFTIGRMLGALFHYQPEFKGRRCLYLNLIERIYRYEFNLKNGKARLRELGPRFTLKLRSLQHGTFDSKYGDYEWIIQGRRHEMETSRRKFFL</sequence>
<dbReference type="EMBL" id="JAANIB010003364">
    <property type="protein sequence ID" value="KAG5337737.1"/>
    <property type="molecule type" value="Genomic_DNA"/>
</dbReference>
<reference evidence="3 4" key="1">
    <citation type="submission" date="2020-02" db="EMBL/GenBank/DDBJ databases">
        <title>Relaxed selection underlies rapid genomic changes in the transitions from sociality to social parasitism in ants.</title>
        <authorList>
            <person name="Bi X."/>
        </authorList>
    </citation>
    <scope>NUCLEOTIDE SEQUENCE [LARGE SCALE GENOMIC DNA]</scope>
    <source>
        <strain evidence="3">BGI-DK2014b</strain>
        <tissue evidence="3">Whole body</tissue>
    </source>
</reference>
<dbReference type="GO" id="GO:0005730">
    <property type="term" value="C:nucleolus"/>
    <property type="evidence" value="ECO:0007669"/>
    <property type="project" value="TreeGrafter"/>
</dbReference>
<keyword evidence="4" id="KW-1185">Reference proteome</keyword>
<evidence type="ECO:0000256" key="1">
    <source>
        <dbReference type="SAM" id="MobiDB-lite"/>
    </source>
</evidence>
<evidence type="ECO:0000313" key="3">
    <source>
        <dbReference type="EMBL" id="KAG5337737.1"/>
    </source>
</evidence>
<comment type="caution">
    <text evidence="3">The sequence shown here is derived from an EMBL/GenBank/DDBJ whole genome shotgun (WGS) entry which is preliminary data.</text>
</comment>
<dbReference type="AlphaFoldDB" id="A0A836K330"/>
<dbReference type="InterPro" id="IPR044281">
    <property type="entry name" value="IMP4/RPF1"/>
</dbReference>
<dbReference type="SUPFAM" id="SSF52954">
    <property type="entry name" value="Class II aaRS ABD-related"/>
    <property type="match status" value="1"/>
</dbReference>
<dbReference type="GO" id="GO:0042134">
    <property type="term" value="F:rRNA primary transcript binding"/>
    <property type="evidence" value="ECO:0007669"/>
    <property type="project" value="InterPro"/>
</dbReference>
<name>A0A836K330_9HYME</name>
<protein>
    <submittedName>
        <fullName evidence="3">RPF1 factor</fullName>
    </submittedName>
</protein>
<dbReference type="Proteomes" id="UP000670152">
    <property type="component" value="Unassembled WGS sequence"/>
</dbReference>
<feature type="region of interest" description="Disordered" evidence="1">
    <location>
        <begin position="1"/>
        <end position="36"/>
    </location>
</feature>
<dbReference type="Gene3D" id="3.40.50.10480">
    <property type="entry name" value="Probable brix-domain ribosomal biogenesis protein"/>
    <property type="match status" value="2"/>
</dbReference>
<feature type="non-terminal residue" evidence="3">
    <location>
        <position position="310"/>
    </location>
</feature>
<feature type="non-terminal residue" evidence="3">
    <location>
        <position position="1"/>
    </location>
</feature>
<dbReference type="GO" id="GO:0000460">
    <property type="term" value="P:maturation of 5.8S rRNA"/>
    <property type="evidence" value="ECO:0007669"/>
    <property type="project" value="TreeGrafter"/>
</dbReference>
<gene>
    <name evidence="3" type="ORF">G6Z77_0008370</name>
</gene>
<organism evidence="3 4">
    <name type="scientific">Acromyrmex heyeri</name>
    <dbReference type="NCBI Taxonomy" id="230685"/>
    <lineage>
        <taxon>Eukaryota</taxon>
        <taxon>Metazoa</taxon>
        <taxon>Ecdysozoa</taxon>
        <taxon>Arthropoda</taxon>
        <taxon>Hexapoda</taxon>
        <taxon>Insecta</taxon>
        <taxon>Pterygota</taxon>
        <taxon>Neoptera</taxon>
        <taxon>Endopterygota</taxon>
        <taxon>Hymenoptera</taxon>
        <taxon>Apocrita</taxon>
        <taxon>Aculeata</taxon>
        <taxon>Formicoidea</taxon>
        <taxon>Formicidae</taxon>
        <taxon>Myrmicinae</taxon>
        <taxon>Acromyrmex</taxon>
    </lineage>
</organism>
<dbReference type="GO" id="GO:0030687">
    <property type="term" value="C:preribosome, large subunit precursor"/>
    <property type="evidence" value="ECO:0007669"/>
    <property type="project" value="TreeGrafter"/>
</dbReference>
<proteinExistence type="predicted"/>
<dbReference type="PANTHER" id="PTHR22734">
    <property type="entry name" value="U3 SMALL NUCLEOLAR RIBONUCLEOPROTEIN PROTEIN IMP4"/>
    <property type="match status" value="1"/>
</dbReference>
<feature type="domain" description="Brix" evidence="2">
    <location>
        <begin position="129"/>
        <end position="284"/>
    </location>
</feature>
<dbReference type="GO" id="GO:0000470">
    <property type="term" value="P:maturation of LSU-rRNA"/>
    <property type="evidence" value="ECO:0007669"/>
    <property type="project" value="TreeGrafter"/>
</dbReference>
<dbReference type="PANTHER" id="PTHR22734:SF3">
    <property type="entry name" value="RIBOSOME PRODUCTION FACTOR 1"/>
    <property type="match status" value="1"/>
</dbReference>
<dbReference type="OrthoDB" id="264354at2759"/>
<evidence type="ECO:0000259" key="2">
    <source>
        <dbReference type="PROSITE" id="PS50833"/>
    </source>
</evidence>
<dbReference type="PROSITE" id="PS50833">
    <property type="entry name" value="BRIX"/>
    <property type="match status" value="1"/>
</dbReference>
<accession>A0A836K330</accession>
<dbReference type="InterPro" id="IPR007109">
    <property type="entry name" value="Brix"/>
</dbReference>
<dbReference type="SMART" id="SM00879">
    <property type="entry name" value="Brix"/>
    <property type="match status" value="1"/>
</dbReference>
<evidence type="ECO:0000313" key="4">
    <source>
        <dbReference type="Proteomes" id="UP000670152"/>
    </source>
</evidence>